<keyword evidence="7" id="KW-0862">Zinc</keyword>
<dbReference type="PANTHER" id="PTHR11533">
    <property type="entry name" value="PROTEASE M1 ZINC METALLOPROTEASE"/>
    <property type="match status" value="1"/>
</dbReference>
<evidence type="ECO:0000313" key="10">
    <source>
        <dbReference type="EMBL" id="CAB4266597.1"/>
    </source>
</evidence>
<dbReference type="GO" id="GO:0042277">
    <property type="term" value="F:peptide binding"/>
    <property type="evidence" value="ECO:0007669"/>
    <property type="project" value="TreeGrafter"/>
</dbReference>
<dbReference type="GO" id="GO:0016020">
    <property type="term" value="C:membrane"/>
    <property type="evidence" value="ECO:0007669"/>
    <property type="project" value="TreeGrafter"/>
</dbReference>
<dbReference type="Gene3D" id="1.10.390.10">
    <property type="entry name" value="Neutral Protease Domain 2"/>
    <property type="match status" value="1"/>
</dbReference>
<comment type="similarity">
    <text evidence="2">Belongs to the peptidase M1 family.</text>
</comment>
<sequence>MFDSYFAVPYSSPKLDMVAIPDFPGAMENYGLDTYQETALLFDEQNSAAANKQWVATAMARELAHQWFGNLETMEWWTHLWLNEGFATWVSYLATDSIFPEWKMWTKFLDEITGGLKLDGLEGSHPIEVEINHATEVDEIRELLLSGCYRTILMLNASRLASGHAGLLEDRDLEEVVGL</sequence>
<comment type="cofactor">
    <cofactor evidence="1">
        <name>Zn(2+)</name>
        <dbReference type="ChEBI" id="CHEBI:29105"/>
    </cofactor>
</comment>
<dbReference type="PRINTS" id="PR00756">
    <property type="entry name" value="ALADIPTASE"/>
</dbReference>
<evidence type="ECO:0000259" key="9">
    <source>
        <dbReference type="Pfam" id="PF01433"/>
    </source>
</evidence>
<dbReference type="GO" id="GO:0070006">
    <property type="term" value="F:metalloaminopeptidase activity"/>
    <property type="evidence" value="ECO:0007669"/>
    <property type="project" value="TreeGrafter"/>
</dbReference>
<evidence type="ECO:0000256" key="4">
    <source>
        <dbReference type="ARBA" id="ARBA00022670"/>
    </source>
</evidence>
<keyword evidence="4" id="KW-0645">Protease</keyword>
<keyword evidence="6" id="KW-0378">Hydrolase</keyword>
<evidence type="ECO:0000313" key="11">
    <source>
        <dbReference type="Proteomes" id="UP000507222"/>
    </source>
</evidence>
<evidence type="ECO:0000256" key="2">
    <source>
        <dbReference type="ARBA" id="ARBA00010136"/>
    </source>
</evidence>
<evidence type="ECO:0000256" key="1">
    <source>
        <dbReference type="ARBA" id="ARBA00001947"/>
    </source>
</evidence>
<evidence type="ECO:0000256" key="7">
    <source>
        <dbReference type="ARBA" id="ARBA00022833"/>
    </source>
</evidence>
<keyword evidence="5" id="KW-0479">Metal-binding</keyword>
<dbReference type="InterPro" id="IPR050344">
    <property type="entry name" value="Peptidase_M1_aminopeptidases"/>
</dbReference>
<evidence type="ECO:0000256" key="6">
    <source>
        <dbReference type="ARBA" id="ARBA00022801"/>
    </source>
</evidence>
<keyword evidence="3" id="KW-0031">Aminopeptidase</keyword>
<dbReference type="Proteomes" id="UP000507222">
    <property type="component" value="Unassembled WGS sequence"/>
</dbReference>
<gene>
    <name evidence="10" type="ORF">CURHAP_LOCUS8943</name>
</gene>
<dbReference type="InterPro" id="IPR014782">
    <property type="entry name" value="Peptidase_M1_dom"/>
</dbReference>
<evidence type="ECO:0000256" key="3">
    <source>
        <dbReference type="ARBA" id="ARBA00022438"/>
    </source>
</evidence>
<proteinExistence type="inferred from homology"/>
<dbReference type="InterPro" id="IPR027268">
    <property type="entry name" value="Peptidase_M4/M1_CTD_sf"/>
</dbReference>
<dbReference type="GO" id="GO:0006508">
    <property type="term" value="P:proteolysis"/>
    <property type="evidence" value="ECO:0007669"/>
    <property type="project" value="UniProtKB-KW"/>
</dbReference>
<dbReference type="AlphaFoldDB" id="A0A6J5TTV4"/>
<accession>A0A6J5TTV4</accession>
<dbReference type="GO" id="GO:0008270">
    <property type="term" value="F:zinc ion binding"/>
    <property type="evidence" value="ECO:0007669"/>
    <property type="project" value="InterPro"/>
</dbReference>
<dbReference type="SUPFAM" id="SSF55486">
    <property type="entry name" value="Metalloproteases ('zincins'), catalytic domain"/>
    <property type="match status" value="1"/>
</dbReference>
<reference evidence="10 11" key="1">
    <citation type="submission" date="2020-05" db="EMBL/GenBank/DDBJ databases">
        <authorList>
            <person name="Campoy J."/>
            <person name="Schneeberger K."/>
            <person name="Spophaly S."/>
        </authorList>
    </citation>
    <scope>NUCLEOTIDE SEQUENCE [LARGE SCALE GENOMIC DNA]</scope>
    <source>
        <strain evidence="10">PruArmRojPasFocal</strain>
    </source>
</reference>
<name>A0A6J5TTV4_PRUAR</name>
<organism evidence="10 11">
    <name type="scientific">Prunus armeniaca</name>
    <name type="common">Apricot</name>
    <name type="synonym">Armeniaca vulgaris</name>
    <dbReference type="NCBI Taxonomy" id="36596"/>
    <lineage>
        <taxon>Eukaryota</taxon>
        <taxon>Viridiplantae</taxon>
        <taxon>Streptophyta</taxon>
        <taxon>Embryophyta</taxon>
        <taxon>Tracheophyta</taxon>
        <taxon>Spermatophyta</taxon>
        <taxon>Magnoliopsida</taxon>
        <taxon>eudicotyledons</taxon>
        <taxon>Gunneridae</taxon>
        <taxon>Pentapetalae</taxon>
        <taxon>rosids</taxon>
        <taxon>fabids</taxon>
        <taxon>Rosales</taxon>
        <taxon>Rosaceae</taxon>
        <taxon>Amygdaloideae</taxon>
        <taxon>Amygdaleae</taxon>
        <taxon>Prunus</taxon>
    </lineage>
</organism>
<dbReference type="GO" id="GO:0043171">
    <property type="term" value="P:peptide catabolic process"/>
    <property type="evidence" value="ECO:0007669"/>
    <property type="project" value="TreeGrafter"/>
</dbReference>
<feature type="domain" description="Peptidase M1 membrane alanine aminopeptidase" evidence="9">
    <location>
        <begin position="2"/>
        <end position="140"/>
    </location>
</feature>
<protein>
    <recommendedName>
        <fullName evidence="9">Peptidase M1 membrane alanine aminopeptidase domain-containing protein</fullName>
    </recommendedName>
</protein>
<dbReference type="Pfam" id="PF01433">
    <property type="entry name" value="Peptidase_M1"/>
    <property type="match status" value="1"/>
</dbReference>
<dbReference type="GO" id="GO:0005737">
    <property type="term" value="C:cytoplasm"/>
    <property type="evidence" value="ECO:0007669"/>
    <property type="project" value="TreeGrafter"/>
</dbReference>
<dbReference type="PANTHER" id="PTHR11533:SF174">
    <property type="entry name" value="PUROMYCIN-SENSITIVE AMINOPEPTIDASE-RELATED"/>
    <property type="match status" value="1"/>
</dbReference>
<dbReference type="EMBL" id="CAEKDK010000001">
    <property type="protein sequence ID" value="CAB4266597.1"/>
    <property type="molecule type" value="Genomic_DNA"/>
</dbReference>
<dbReference type="InterPro" id="IPR001930">
    <property type="entry name" value="Peptidase_M1"/>
</dbReference>
<evidence type="ECO:0000256" key="5">
    <source>
        <dbReference type="ARBA" id="ARBA00022723"/>
    </source>
</evidence>
<dbReference type="GO" id="GO:0005615">
    <property type="term" value="C:extracellular space"/>
    <property type="evidence" value="ECO:0007669"/>
    <property type="project" value="TreeGrafter"/>
</dbReference>
<keyword evidence="8" id="KW-0482">Metalloprotease</keyword>
<evidence type="ECO:0000256" key="8">
    <source>
        <dbReference type="ARBA" id="ARBA00023049"/>
    </source>
</evidence>